<keyword evidence="5 6" id="KW-0472">Membrane</keyword>
<accession>A0AA88I4C7</accession>
<keyword evidence="8" id="KW-1185">Reference proteome</keyword>
<dbReference type="EMBL" id="JAVRJZ010000006">
    <property type="protein sequence ID" value="KAK2721414.1"/>
    <property type="molecule type" value="Genomic_DNA"/>
</dbReference>
<comment type="similarity">
    <text evidence="2 6">Belongs to the tetraspanin (TM4SF) family.</text>
</comment>
<dbReference type="PANTHER" id="PTHR19282">
    <property type="entry name" value="TETRASPANIN"/>
    <property type="match status" value="1"/>
</dbReference>
<feature type="transmembrane region" description="Helical" evidence="6">
    <location>
        <begin position="88"/>
        <end position="112"/>
    </location>
</feature>
<evidence type="ECO:0000313" key="8">
    <source>
        <dbReference type="Proteomes" id="UP001187531"/>
    </source>
</evidence>
<reference evidence="7" key="1">
    <citation type="submission" date="2023-07" db="EMBL/GenBank/DDBJ databases">
        <title>Chromosome-level genome assembly of Artemia franciscana.</title>
        <authorList>
            <person name="Jo E."/>
        </authorList>
    </citation>
    <scope>NUCLEOTIDE SEQUENCE</scope>
    <source>
        <tissue evidence="7">Whole body</tissue>
    </source>
</reference>
<dbReference type="Gene3D" id="1.10.1450.10">
    <property type="entry name" value="Tetraspanin"/>
    <property type="match status" value="1"/>
</dbReference>
<evidence type="ECO:0000256" key="6">
    <source>
        <dbReference type="RuleBase" id="RU361218"/>
    </source>
</evidence>
<dbReference type="SUPFAM" id="SSF48652">
    <property type="entry name" value="Tetraspanin"/>
    <property type="match status" value="1"/>
</dbReference>
<dbReference type="GO" id="GO:0005886">
    <property type="term" value="C:plasma membrane"/>
    <property type="evidence" value="ECO:0007669"/>
    <property type="project" value="TreeGrafter"/>
</dbReference>
<keyword evidence="4 6" id="KW-1133">Transmembrane helix</keyword>
<comment type="subcellular location">
    <subcellularLocation>
        <location evidence="1 6">Membrane</location>
        <topology evidence="1 6">Multi-pass membrane protein</topology>
    </subcellularLocation>
</comment>
<dbReference type="InterPro" id="IPR018499">
    <property type="entry name" value="Tetraspanin/Peripherin"/>
</dbReference>
<dbReference type="PROSITE" id="PS00421">
    <property type="entry name" value="TM4_1"/>
    <property type="match status" value="1"/>
</dbReference>
<dbReference type="AlphaFoldDB" id="A0AA88I4C7"/>
<dbReference type="PIRSF" id="PIRSF002419">
    <property type="entry name" value="Tetraspanin"/>
    <property type="match status" value="1"/>
</dbReference>
<dbReference type="InterPro" id="IPR018503">
    <property type="entry name" value="Tetraspanin_CS"/>
</dbReference>
<comment type="caution">
    <text evidence="7">The sequence shown here is derived from an EMBL/GenBank/DDBJ whole genome shotgun (WGS) entry which is preliminary data.</text>
</comment>
<name>A0AA88I4C7_ARTSF</name>
<dbReference type="Pfam" id="PF00335">
    <property type="entry name" value="Tetraspanin"/>
    <property type="match status" value="1"/>
</dbReference>
<evidence type="ECO:0000256" key="1">
    <source>
        <dbReference type="ARBA" id="ARBA00004141"/>
    </source>
</evidence>
<protein>
    <recommendedName>
        <fullName evidence="6">Tetraspanin</fullName>
    </recommendedName>
</protein>
<dbReference type="Proteomes" id="UP001187531">
    <property type="component" value="Unassembled WGS sequence"/>
</dbReference>
<feature type="transmembrane region" description="Helical" evidence="6">
    <location>
        <begin position="20"/>
        <end position="40"/>
    </location>
</feature>
<dbReference type="PRINTS" id="PR00259">
    <property type="entry name" value="TMFOUR"/>
</dbReference>
<gene>
    <name evidence="7" type="ORF">QYM36_003636</name>
</gene>
<evidence type="ECO:0000256" key="2">
    <source>
        <dbReference type="ARBA" id="ARBA00006840"/>
    </source>
</evidence>
<feature type="transmembrane region" description="Helical" evidence="6">
    <location>
        <begin position="60"/>
        <end position="81"/>
    </location>
</feature>
<evidence type="ECO:0000256" key="5">
    <source>
        <dbReference type="ARBA" id="ARBA00023136"/>
    </source>
</evidence>
<dbReference type="InterPro" id="IPR008952">
    <property type="entry name" value="Tetraspanin_EC2_sf"/>
</dbReference>
<keyword evidence="3 6" id="KW-0812">Transmembrane</keyword>
<feature type="transmembrane region" description="Helical" evidence="6">
    <location>
        <begin position="228"/>
        <end position="251"/>
    </location>
</feature>
<proteinExistence type="inferred from homology"/>
<dbReference type="PANTHER" id="PTHR19282:SF527">
    <property type="entry name" value="TETRASPANIN"/>
    <property type="match status" value="1"/>
</dbReference>
<evidence type="ECO:0000256" key="3">
    <source>
        <dbReference type="ARBA" id="ARBA00022692"/>
    </source>
</evidence>
<evidence type="ECO:0000256" key="4">
    <source>
        <dbReference type="ARBA" id="ARBA00022989"/>
    </source>
</evidence>
<evidence type="ECO:0000313" key="7">
    <source>
        <dbReference type="EMBL" id="KAK2721414.1"/>
    </source>
</evidence>
<organism evidence="7 8">
    <name type="scientific">Artemia franciscana</name>
    <name type="common">Brine shrimp</name>
    <name type="synonym">Artemia sanfranciscana</name>
    <dbReference type="NCBI Taxonomy" id="6661"/>
    <lineage>
        <taxon>Eukaryota</taxon>
        <taxon>Metazoa</taxon>
        <taxon>Ecdysozoa</taxon>
        <taxon>Arthropoda</taxon>
        <taxon>Crustacea</taxon>
        <taxon>Branchiopoda</taxon>
        <taxon>Anostraca</taxon>
        <taxon>Artemiidae</taxon>
        <taxon>Artemia</taxon>
    </lineage>
</organism>
<sequence>MGHGTELEGCGKCIKYTMFLSNFLILFGGIAVLAVGIWTLVEHAYLETLVGTNLYKASAVILVITGSIVSVISFLGCMGAVKEVKCLLLTYFILMFGIFITMLVGGILAYAFRDKVKEILTARLLASVPEAYNNQTQNPRSLAITEAWDLAQRKMNCCGVEGNAGYAVWRKMNKGFQPPNPNVVPRACCKLNSDKTPMSCQATPTEKNAHLNGCFPKILQTITDSGTVVGGVGVGIAFVMLLGMIFSMALFKAII</sequence>
<dbReference type="InterPro" id="IPR000301">
    <property type="entry name" value="Tetraspanin_animals"/>
</dbReference>